<evidence type="ECO:0000313" key="4">
    <source>
        <dbReference type="Proteomes" id="UP000195814"/>
    </source>
</evidence>
<proteinExistence type="predicted"/>
<dbReference type="Proteomes" id="UP000195814">
    <property type="component" value="Chromosome"/>
</dbReference>
<keyword evidence="3" id="KW-1185">Reference proteome</keyword>
<gene>
    <name evidence="1" type="ORF">A7K98_12800</name>
    <name evidence="2" type="ORF">A7K99_12790</name>
</gene>
<evidence type="ECO:0000313" key="2">
    <source>
        <dbReference type="EMBL" id="ARV00226.1"/>
    </source>
</evidence>
<protein>
    <submittedName>
        <fullName evidence="1">50S ribosomal protein L13</fullName>
    </submittedName>
</protein>
<dbReference type="EMBL" id="CP015581">
    <property type="protein sequence ID" value="ARV00226.1"/>
    <property type="molecule type" value="Genomic_DNA"/>
</dbReference>
<reference evidence="3 4" key="1">
    <citation type="submission" date="2016-05" db="EMBL/GenBank/DDBJ databases">
        <title>Complete genome sequence of two 2,5-diketo-D-glunonic acid producing strain Tatumella citrea.</title>
        <authorList>
            <person name="Duan C."/>
            <person name="Yang J."/>
            <person name="Yang S."/>
        </authorList>
    </citation>
    <scope>NUCLEOTIDE SEQUENCE [LARGE SCALE GENOMIC DNA]</scope>
    <source>
        <strain evidence="2 3">ATCC 39140</strain>
        <strain evidence="1 4">DSM 13699</strain>
    </source>
</reference>
<sequence>MIWNDIADRLPKPLERVWVETDTGRKTTAYLKSDGEWFLFCRKIAETGAKVVRWRE</sequence>
<accession>A0A1Y0LEU6</accession>
<dbReference type="GO" id="GO:0005840">
    <property type="term" value="C:ribosome"/>
    <property type="evidence" value="ECO:0007669"/>
    <property type="project" value="UniProtKB-KW"/>
</dbReference>
<dbReference type="KEGG" id="tci:A7K98_12800"/>
<organism evidence="1 4">
    <name type="scientific">Tatumella citrea</name>
    <name type="common">Pantoea citrea</name>
    <dbReference type="NCBI Taxonomy" id="53336"/>
    <lineage>
        <taxon>Bacteria</taxon>
        <taxon>Pseudomonadati</taxon>
        <taxon>Pseudomonadota</taxon>
        <taxon>Gammaproteobacteria</taxon>
        <taxon>Enterobacterales</taxon>
        <taxon>Erwiniaceae</taxon>
        <taxon>Tatumella</taxon>
    </lineage>
</organism>
<dbReference type="Proteomes" id="UP000195729">
    <property type="component" value="Chromosome"/>
</dbReference>
<evidence type="ECO:0000313" key="1">
    <source>
        <dbReference type="EMBL" id="ARU96189.1"/>
    </source>
</evidence>
<dbReference type="AlphaFoldDB" id="A0A1Y0LEU6"/>
<name>A0A1Y0LEU6_TATCI</name>
<dbReference type="EMBL" id="CP015579">
    <property type="protein sequence ID" value="ARU96189.1"/>
    <property type="molecule type" value="Genomic_DNA"/>
</dbReference>
<dbReference type="RefSeq" id="WP_087490500.1">
    <property type="nucleotide sequence ID" value="NZ_CP015579.1"/>
</dbReference>
<keyword evidence="1" id="KW-0687">Ribonucleoprotein</keyword>
<evidence type="ECO:0000313" key="3">
    <source>
        <dbReference type="Proteomes" id="UP000195729"/>
    </source>
</evidence>
<dbReference type="OrthoDB" id="6578869at2"/>
<keyword evidence="1" id="KW-0689">Ribosomal protein</keyword>